<name>L8H3E4_ACACF</name>
<sequence>MLQVDVLVVGPEADRLVDVLAALLAQTSPSVDLRAPGVLASSVRVAGMGRRVSRALVLPEVETELLDPHLLGALRATAPFCCVIVTYTCGSEESLKQAEQLVHQLVSRKLRPKQRKARAKDHHHSHGLETECTCGAHQHESDGVESALAEALTEPARVWKVGLGLLVGVEPAAPLAPLPPLLPFSPADVSAHTTAGTGASPAKSTATRPYAKEAEARLMKRAVEIMEPFRSAPRRVSDQDPWSALGIYEWAVDIHNQLHPGMPPIPVTSVSSLLGRPLP</sequence>
<protein>
    <submittedName>
        <fullName evidence="2">Uncharacterized protein</fullName>
    </submittedName>
</protein>
<evidence type="ECO:0000313" key="3">
    <source>
        <dbReference type="Proteomes" id="UP000011083"/>
    </source>
</evidence>
<evidence type="ECO:0000256" key="1">
    <source>
        <dbReference type="SAM" id="MobiDB-lite"/>
    </source>
</evidence>
<dbReference type="Proteomes" id="UP000011083">
    <property type="component" value="Unassembled WGS sequence"/>
</dbReference>
<reference evidence="2 3" key="1">
    <citation type="journal article" date="2013" name="Genome Biol.">
        <title>Genome of Acanthamoeba castellanii highlights extensive lateral gene transfer and early evolution of tyrosine kinase signaling.</title>
        <authorList>
            <person name="Clarke M."/>
            <person name="Lohan A.J."/>
            <person name="Liu B."/>
            <person name="Lagkouvardos I."/>
            <person name="Roy S."/>
            <person name="Zafar N."/>
            <person name="Bertelli C."/>
            <person name="Schilde C."/>
            <person name="Kianianmomeni A."/>
            <person name="Burglin T.R."/>
            <person name="Frech C."/>
            <person name="Turcotte B."/>
            <person name="Kopec K.O."/>
            <person name="Synnott J.M."/>
            <person name="Choo C."/>
            <person name="Paponov I."/>
            <person name="Finkler A."/>
            <person name="Soon Heng Tan C."/>
            <person name="Hutchins A.P."/>
            <person name="Weinmeier T."/>
            <person name="Rattei T."/>
            <person name="Chu J.S."/>
            <person name="Gimenez G."/>
            <person name="Irimia M."/>
            <person name="Rigden D.J."/>
            <person name="Fitzpatrick D.A."/>
            <person name="Lorenzo-Morales J."/>
            <person name="Bateman A."/>
            <person name="Chiu C.H."/>
            <person name="Tang P."/>
            <person name="Hegemann P."/>
            <person name="Fromm H."/>
            <person name="Raoult D."/>
            <person name="Greub G."/>
            <person name="Miranda-Saavedra D."/>
            <person name="Chen N."/>
            <person name="Nash P."/>
            <person name="Ginger M.L."/>
            <person name="Horn M."/>
            <person name="Schaap P."/>
            <person name="Caler L."/>
            <person name="Loftus B."/>
        </authorList>
    </citation>
    <scope>NUCLEOTIDE SEQUENCE [LARGE SCALE GENOMIC DNA]</scope>
    <source>
        <strain evidence="2 3">Neff</strain>
    </source>
</reference>
<dbReference type="EMBL" id="KB007933">
    <property type="protein sequence ID" value="ELR19233.1"/>
    <property type="molecule type" value="Genomic_DNA"/>
</dbReference>
<accession>L8H3E4</accession>
<gene>
    <name evidence="2" type="ORF">ACA1_264030</name>
</gene>
<feature type="compositionally biased region" description="Polar residues" evidence="1">
    <location>
        <begin position="191"/>
        <end position="207"/>
    </location>
</feature>
<proteinExistence type="predicted"/>
<dbReference type="AlphaFoldDB" id="L8H3E4"/>
<dbReference type="KEGG" id="acan:ACA1_264030"/>
<dbReference type="RefSeq" id="XP_004341318.1">
    <property type="nucleotide sequence ID" value="XM_004341270.1"/>
</dbReference>
<feature type="region of interest" description="Disordered" evidence="1">
    <location>
        <begin position="191"/>
        <end position="210"/>
    </location>
</feature>
<organism evidence="2 3">
    <name type="scientific">Acanthamoeba castellanii (strain ATCC 30010 / Neff)</name>
    <dbReference type="NCBI Taxonomy" id="1257118"/>
    <lineage>
        <taxon>Eukaryota</taxon>
        <taxon>Amoebozoa</taxon>
        <taxon>Discosea</taxon>
        <taxon>Longamoebia</taxon>
        <taxon>Centramoebida</taxon>
        <taxon>Acanthamoebidae</taxon>
        <taxon>Acanthamoeba</taxon>
    </lineage>
</organism>
<evidence type="ECO:0000313" key="2">
    <source>
        <dbReference type="EMBL" id="ELR19233.1"/>
    </source>
</evidence>
<keyword evidence="3" id="KW-1185">Reference proteome</keyword>
<dbReference type="VEuPathDB" id="AmoebaDB:ACA1_264030"/>
<dbReference type="GeneID" id="14920006"/>